<keyword evidence="4" id="KW-1185">Reference proteome</keyword>
<gene>
    <name evidence="3" type="ORF">EST38_g12673</name>
</gene>
<evidence type="ECO:0000313" key="3">
    <source>
        <dbReference type="EMBL" id="RXW13182.1"/>
    </source>
</evidence>
<name>A0A4Q2D2Z2_9AGAR</name>
<sequence length="213" mass="24582">MKADPAEDPQIPQKPNSDSERVASLTQKHAKLEKKVDKLRRTTLNLWALADTYMAQVQYALQEKDAAIDGLRRAKKHGEVVEIRWREKEAKLVEELSRAKERLEQIESTNLAEKLRVAKETEEADQAWKAERAGLQEELRLAEQRIVELETTDMAQQLKEVQENVMIEHRRAMNFWLLLGKERRETEVLREALETGEFPTGIAQGPGFSEELP</sequence>
<reference evidence="3 4" key="1">
    <citation type="submission" date="2019-01" db="EMBL/GenBank/DDBJ databases">
        <title>Draft genome sequence of Psathyrella aberdarensis IHI B618.</title>
        <authorList>
            <person name="Buettner E."/>
            <person name="Kellner H."/>
        </authorList>
    </citation>
    <scope>NUCLEOTIDE SEQUENCE [LARGE SCALE GENOMIC DNA]</scope>
    <source>
        <strain evidence="3 4">IHI B618</strain>
    </source>
</reference>
<comment type="caution">
    <text evidence="3">The sequence shown here is derived from an EMBL/GenBank/DDBJ whole genome shotgun (WGS) entry which is preliminary data.</text>
</comment>
<feature type="coiled-coil region" evidence="1">
    <location>
        <begin position="86"/>
        <end position="152"/>
    </location>
</feature>
<evidence type="ECO:0000256" key="1">
    <source>
        <dbReference type="SAM" id="Coils"/>
    </source>
</evidence>
<dbReference type="EMBL" id="SDEE01000987">
    <property type="protein sequence ID" value="RXW13182.1"/>
    <property type="molecule type" value="Genomic_DNA"/>
</dbReference>
<evidence type="ECO:0000313" key="4">
    <source>
        <dbReference type="Proteomes" id="UP000290288"/>
    </source>
</evidence>
<organism evidence="3 4">
    <name type="scientific">Candolleomyces aberdarensis</name>
    <dbReference type="NCBI Taxonomy" id="2316362"/>
    <lineage>
        <taxon>Eukaryota</taxon>
        <taxon>Fungi</taxon>
        <taxon>Dikarya</taxon>
        <taxon>Basidiomycota</taxon>
        <taxon>Agaricomycotina</taxon>
        <taxon>Agaricomycetes</taxon>
        <taxon>Agaricomycetidae</taxon>
        <taxon>Agaricales</taxon>
        <taxon>Agaricineae</taxon>
        <taxon>Psathyrellaceae</taxon>
        <taxon>Candolleomyces</taxon>
    </lineage>
</organism>
<dbReference type="AlphaFoldDB" id="A0A4Q2D2Z2"/>
<protein>
    <submittedName>
        <fullName evidence="3">Uncharacterized protein</fullName>
    </submittedName>
</protein>
<keyword evidence="1" id="KW-0175">Coiled coil</keyword>
<accession>A0A4Q2D2Z2</accession>
<evidence type="ECO:0000256" key="2">
    <source>
        <dbReference type="SAM" id="MobiDB-lite"/>
    </source>
</evidence>
<dbReference type="Proteomes" id="UP000290288">
    <property type="component" value="Unassembled WGS sequence"/>
</dbReference>
<proteinExistence type="predicted"/>
<dbReference type="OrthoDB" id="10532652at2759"/>
<feature type="region of interest" description="Disordered" evidence="2">
    <location>
        <begin position="1"/>
        <end position="28"/>
    </location>
</feature>